<accession>A0A1G7ZMK7</accession>
<dbReference type="EMBL" id="LT629695">
    <property type="protein sequence ID" value="SDH09879.1"/>
    <property type="molecule type" value="Genomic_DNA"/>
</dbReference>
<sequence length="607" mass="61473">MRRLAIVPIVVGATVAALVASLVMPSPSSEAFWSASTSGGSSAAQATTVQQVGTPTATVASRNDVTVSWPATTLADGTAVGGYLVTRTNADTGTSFAATGGCANVGTATTCLEAAVPDGRWTYAIVARFATSWTGPSSASSAVAIADTVPPTNALSIDVTSGRAVLVGSTVWFRGAGNGSLRIVNALTDDLSGPAQSVTGMLTGDTSGWSHTAGPVSTATDGRYFSNPVAWGPGTTGTPTLGISGIDRAGNTAASTLTFANDNTAPTGGAISYASGTVRTSSATASTGAVSVSVGAVADLNGSGVATRVLERRTAPLTGDACGSTYGSWAAIATFGDNRAQTVSDAAPVGTCVQYRYVVTDAVANTLESTGTNVVKVKPPYQGLVSGTSGVVGQYTFDSANVLRNSIGTNGSTTSMDTRPTATSDSPIAGDGGSSAFFDGSNDFIRTQRTIQDSFTIEFWFRSDNGGKGAGSNWYNGAGLVDAEWPGVANDFGIALMADGRVIAGVGRPGVGDVNIASQAGLANNAWHHVVMTRSNATGIVELWIDGRSVGTVTGGTQSLNSSASIDFGRLQTNIAGQYYRGNLDEIAIYDRVLTNAEIQSHYANAR</sequence>
<dbReference type="InterPro" id="IPR006558">
    <property type="entry name" value="LamG-like"/>
</dbReference>
<dbReference type="OrthoDB" id="9802683at2"/>
<keyword evidence="5" id="KW-0430">Lectin</keyword>
<dbReference type="InterPro" id="IPR013320">
    <property type="entry name" value="ConA-like_dom_sf"/>
</dbReference>
<gene>
    <name evidence="5" type="ORF">SAMN04489720_0028</name>
</gene>
<dbReference type="Proteomes" id="UP000198822">
    <property type="component" value="Chromosome I"/>
</dbReference>
<evidence type="ECO:0000259" key="4">
    <source>
        <dbReference type="SMART" id="SM00560"/>
    </source>
</evidence>
<dbReference type="RefSeq" id="WP_092501441.1">
    <property type="nucleotide sequence ID" value="NZ_LT629695.1"/>
</dbReference>
<name>A0A1G7ZMK7_9MICO</name>
<dbReference type="SUPFAM" id="SSF49899">
    <property type="entry name" value="Concanavalin A-like lectins/glucanases"/>
    <property type="match status" value="1"/>
</dbReference>
<dbReference type="Gene3D" id="2.60.120.200">
    <property type="match status" value="1"/>
</dbReference>
<dbReference type="AlphaFoldDB" id="A0A1G7ZMK7"/>
<organism evidence="5 6">
    <name type="scientific">Agrococcus jejuensis</name>
    <dbReference type="NCBI Taxonomy" id="399736"/>
    <lineage>
        <taxon>Bacteria</taxon>
        <taxon>Bacillati</taxon>
        <taxon>Actinomycetota</taxon>
        <taxon>Actinomycetes</taxon>
        <taxon>Micrococcales</taxon>
        <taxon>Microbacteriaceae</taxon>
        <taxon>Agrococcus</taxon>
    </lineage>
</organism>
<feature type="compositionally biased region" description="Polar residues" evidence="3">
    <location>
        <begin position="408"/>
        <end position="426"/>
    </location>
</feature>
<evidence type="ECO:0000313" key="6">
    <source>
        <dbReference type="Proteomes" id="UP000198822"/>
    </source>
</evidence>
<proteinExistence type="predicted"/>
<feature type="region of interest" description="Disordered" evidence="3">
    <location>
        <begin position="408"/>
        <end position="432"/>
    </location>
</feature>
<dbReference type="Pfam" id="PF13385">
    <property type="entry name" value="Laminin_G_3"/>
    <property type="match status" value="1"/>
</dbReference>
<evidence type="ECO:0000256" key="3">
    <source>
        <dbReference type="SAM" id="MobiDB-lite"/>
    </source>
</evidence>
<evidence type="ECO:0000313" key="5">
    <source>
        <dbReference type="EMBL" id="SDH09879.1"/>
    </source>
</evidence>
<keyword evidence="6" id="KW-1185">Reference proteome</keyword>
<evidence type="ECO:0000256" key="2">
    <source>
        <dbReference type="ARBA" id="ARBA00023157"/>
    </source>
</evidence>
<evidence type="ECO:0000256" key="1">
    <source>
        <dbReference type="ARBA" id="ARBA00022729"/>
    </source>
</evidence>
<keyword evidence="1" id="KW-0732">Signal</keyword>
<reference evidence="6" key="1">
    <citation type="submission" date="2016-10" db="EMBL/GenBank/DDBJ databases">
        <authorList>
            <person name="Varghese N."/>
            <person name="Submissions S."/>
        </authorList>
    </citation>
    <scope>NUCLEOTIDE SEQUENCE [LARGE SCALE GENOMIC DNA]</scope>
    <source>
        <strain evidence="6">DSM 22002</strain>
    </source>
</reference>
<feature type="domain" description="LamG-like jellyroll fold" evidence="4">
    <location>
        <begin position="453"/>
        <end position="597"/>
    </location>
</feature>
<dbReference type="SMART" id="SM00560">
    <property type="entry name" value="LamGL"/>
    <property type="match status" value="1"/>
</dbReference>
<protein>
    <submittedName>
        <fullName evidence="5">Concanavalin A-like lectin/glucanases superfamily protein</fullName>
    </submittedName>
</protein>
<keyword evidence="2" id="KW-1015">Disulfide bond</keyword>
<dbReference type="GO" id="GO:0030246">
    <property type="term" value="F:carbohydrate binding"/>
    <property type="evidence" value="ECO:0007669"/>
    <property type="project" value="UniProtKB-KW"/>
</dbReference>
<dbReference type="STRING" id="399736.SAMN04489720_0028"/>